<dbReference type="EMBL" id="JANIEX010000582">
    <property type="protein sequence ID" value="KAJ3565316.1"/>
    <property type="molecule type" value="Genomic_DNA"/>
</dbReference>
<feature type="region of interest" description="Disordered" evidence="1">
    <location>
        <begin position="548"/>
        <end position="591"/>
    </location>
</feature>
<gene>
    <name evidence="2" type="ORF">NP233_g7706</name>
</gene>
<sequence length="591" mass="67293">MPCSHCPHCQSIEQSNSVNAATTKTIELLKNVKDGRTRPNAGLQHLNCVRSATRNLPTEVLSHIFLHTAPPVDITSRTLRLYRKEDYPDEGESFTPILLQVVCSQWHHAAQSTPELWTSLILHVTKVKRIQLSISILEMYLANATNHAFSLELNLDKQNLPINATNKLLGGNLSGVYDPEGFALLEPFYSMIFEKPDYSRRIKVLRLSEVPLAWWTLPFGNFSQLEELQLGSECKHNDYKPTPRVFANLELTPLKRLLVKDTWLLRAPEMIGQIRSVNVLNLFRATIDDCFQSLHLFPNLIEFRARECYYHSDSRENISLRDLDLSKDFTLPELEILEWCFGDDHLSWALLEHAHLPALRTLGYGGSISGVEQTVLAAFSLRLPSSLLELELVMVEGQELWGLDECWEPLLDVQRLTLVQCSLECTKNAFVLLHNSECLPCLREVVLDRPSPANSSDKGGHGEYEADDRELNRSVRSQILFTLKERAVDSMNNNALFRFNTLVRNLDWEPSDGEKVQAIVEAGMDLQLLEDGQLLKGLYEDGNFYKINKSPPRKLELGPRDDSQDEDYDYDSPSTDDEDESDGGSQIYHER</sequence>
<dbReference type="SUPFAM" id="SSF52047">
    <property type="entry name" value="RNI-like"/>
    <property type="match status" value="1"/>
</dbReference>
<protein>
    <recommendedName>
        <fullName evidence="4">F-box domain-containing protein</fullName>
    </recommendedName>
</protein>
<feature type="compositionally biased region" description="Acidic residues" evidence="1">
    <location>
        <begin position="563"/>
        <end position="582"/>
    </location>
</feature>
<dbReference type="AlphaFoldDB" id="A0AAD5YUD2"/>
<name>A0AAD5YUD2_9AGAR</name>
<reference evidence="2" key="1">
    <citation type="submission" date="2022-07" db="EMBL/GenBank/DDBJ databases">
        <title>Genome Sequence of Leucocoprinus birnbaumii.</title>
        <authorList>
            <person name="Buettner E."/>
        </authorList>
    </citation>
    <scope>NUCLEOTIDE SEQUENCE</scope>
    <source>
        <strain evidence="2">VT141</strain>
    </source>
</reference>
<feature type="compositionally biased region" description="Basic and acidic residues" evidence="1">
    <location>
        <begin position="553"/>
        <end position="562"/>
    </location>
</feature>
<evidence type="ECO:0008006" key="4">
    <source>
        <dbReference type="Google" id="ProtNLM"/>
    </source>
</evidence>
<dbReference type="InterPro" id="IPR032675">
    <property type="entry name" value="LRR_dom_sf"/>
</dbReference>
<comment type="caution">
    <text evidence="2">The sequence shown here is derived from an EMBL/GenBank/DDBJ whole genome shotgun (WGS) entry which is preliminary data.</text>
</comment>
<keyword evidence="3" id="KW-1185">Reference proteome</keyword>
<dbReference type="Gene3D" id="3.80.10.10">
    <property type="entry name" value="Ribonuclease Inhibitor"/>
    <property type="match status" value="1"/>
</dbReference>
<proteinExistence type="predicted"/>
<organism evidence="2 3">
    <name type="scientific">Leucocoprinus birnbaumii</name>
    <dbReference type="NCBI Taxonomy" id="56174"/>
    <lineage>
        <taxon>Eukaryota</taxon>
        <taxon>Fungi</taxon>
        <taxon>Dikarya</taxon>
        <taxon>Basidiomycota</taxon>
        <taxon>Agaricomycotina</taxon>
        <taxon>Agaricomycetes</taxon>
        <taxon>Agaricomycetidae</taxon>
        <taxon>Agaricales</taxon>
        <taxon>Agaricineae</taxon>
        <taxon>Agaricaceae</taxon>
        <taxon>Leucocoprinus</taxon>
    </lineage>
</organism>
<evidence type="ECO:0000313" key="2">
    <source>
        <dbReference type="EMBL" id="KAJ3565316.1"/>
    </source>
</evidence>
<evidence type="ECO:0000313" key="3">
    <source>
        <dbReference type="Proteomes" id="UP001213000"/>
    </source>
</evidence>
<accession>A0AAD5YUD2</accession>
<evidence type="ECO:0000256" key="1">
    <source>
        <dbReference type="SAM" id="MobiDB-lite"/>
    </source>
</evidence>
<dbReference type="Proteomes" id="UP001213000">
    <property type="component" value="Unassembled WGS sequence"/>
</dbReference>